<reference evidence="17" key="1">
    <citation type="submission" date="2016-06" db="UniProtKB">
        <authorList>
            <consortium name="WormBaseParasite"/>
        </authorList>
    </citation>
    <scope>IDENTIFICATION</scope>
</reference>
<dbReference type="Pfam" id="PF00096">
    <property type="entry name" value="zf-C2H2"/>
    <property type="match status" value="3"/>
</dbReference>
<dbReference type="GO" id="GO:0008270">
    <property type="term" value="F:zinc ion binding"/>
    <property type="evidence" value="ECO:0007669"/>
    <property type="project" value="UniProtKB-KW"/>
</dbReference>
<comment type="similarity">
    <text evidence="3">Belongs to the EGR C2H2-type zinc-finger protein family.</text>
</comment>
<dbReference type="OrthoDB" id="10018191at2759"/>
<dbReference type="PANTHER" id="PTHR23235:SF60">
    <property type="entry name" value="STRIPE, ISOFORM D"/>
    <property type="match status" value="1"/>
</dbReference>
<keyword evidence="11" id="KW-0804">Transcription</keyword>
<feature type="domain" description="C2H2-type" evidence="14">
    <location>
        <begin position="263"/>
        <end position="290"/>
    </location>
</feature>
<evidence type="ECO:0000256" key="9">
    <source>
        <dbReference type="ARBA" id="ARBA00023015"/>
    </source>
</evidence>
<evidence type="ECO:0000256" key="11">
    <source>
        <dbReference type="ARBA" id="ARBA00023163"/>
    </source>
</evidence>
<keyword evidence="8" id="KW-0862">Zinc</keyword>
<dbReference type="FunFam" id="3.30.160.60:FF:000515">
    <property type="entry name" value="early growth response protein 4"/>
    <property type="match status" value="1"/>
</dbReference>
<keyword evidence="9" id="KW-0805">Transcription regulation</keyword>
<dbReference type="FunFam" id="3.30.160.60:FF:000092">
    <property type="entry name" value="Early growth response protein 3"/>
    <property type="match status" value="1"/>
</dbReference>
<keyword evidence="10" id="KW-0238">DNA-binding</keyword>
<evidence type="ECO:0000259" key="14">
    <source>
        <dbReference type="PROSITE" id="PS50157"/>
    </source>
</evidence>
<evidence type="ECO:0000256" key="12">
    <source>
        <dbReference type="ARBA" id="ARBA00023242"/>
    </source>
</evidence>
<evidence type="ECO:0000313" key="17">
    <source>
        <dbReference type="WBParaSite" id="GPUH_0001779001-mRNA-1"/>
    </source>
</evidence>
<dbReference type="GO" id="GO:0005634">
    <property type="term" value="C:nucleus"/>
    <property type="evidence" value="ECO:0007669"/>
    <property type="project" value="UniProtKB-SubCell"/>
</dbReference>
<name>A0A183E9X6_9BILA</name>
<feature type="domain" description="C2H2-type" evidence="14">
    <location>
        <begin position="235"/>
        <end position="262"/>
    </location>
</feature>
<evidence type="ECO:0000256" key="4">
    <source>
        <dbReference type="ARBA" id="ARBA00022490"/>
    </source>
</evidence>
<evidence type="ECO:0000256" key="1">
    <source>
        <dbReference type="ARBA" id="ARBA00004123"/>
    </source>
</evidence>
<protein>
    <submittedName>
        <fullName evidence="17">Zinc finger, C2H2 type</fullName>
    </submittedName>
</protein>
<dbReference type="GO" id="GO:0005737">
    <property type="term" value="C:cytoplasm"/>
    <property type="evidence" value="ECO:0007669"/>
    <property type="project" value="UniProtKB-SubCell"/>
</dbReference>
<dbReference type="SUPFAM" id="SSF57667">
    <property type="entry name" value="beta-beta-alpha zinc fingers"/>
    <property type="match status" value="2"/>
</dbReference>
<keyword evidence="6" id="KW-0677">Repeat</keyword>
<keyword evidence="16" id="KW-1185">Reference proteome</keyword>
<dbReference type="PANTHER" id="PTHR23235">
    <property type="entry name" value="KRUEPPEL-LIKE TRANSCRIPTION FACTOR"/>
    <property type="match status" value="1"/>
</dbReference>
<evidence type="ECO:0000313" key="15">
    <source>
        <dbReference type="EMBL" id="VDN30413.1"/>
    </source>
</evidence>
<dbReference type="GO" id="GO:0000981">
    <property type="term" value="F:DNA-binding transcription factor activity, RNA polymerase II-specific"/>
    <property type="evidence" value="ECO:0007669"/>
    <property type="project" value="TreeGrafter"/>
</dbReference>
<dbReference type="Proteomes" id="UP000271098">
    <property type="component" value="Unassembled WGS sequence"/>
</dbReference>
<proteinExistence type="inferred from homology"/>
<dbReference type="GO" id="GO:0000978">
    <property type="term" value="F:RNA polymerase II cis-regulatory region sequence-specific DNA binding"/>
    <property type="evidence" value="ECO:0007669"/>
    <property type="project" value="TreeGrafter"/>
</dbReference>
<dbReference type="AlphaFoldDB" id="A0A183E9X6"/>
<dbReference type="PROSITE" id="PS50157">
    <property type="entry name" value="ZINC_FINGER_C2H2_2"/>
    <property type="match status" value="3"/>
</dbReference>
<keyword evidence="5" id="KW-0479">Metal-binding</keyword>
<gene>
    <name evidence="15" type="ORF">GPUH_LOCUS17767</name>
</gene>
<dbReference type="PROSITE" id="PS00028">
    <property type="entry name" value="ZINC_FINGER_C2H2_1"/>
    <property type="match status" value="3"/>
</dbReference>
<comment type="subcellular location">
    <subcellularLocation>
        <location evidence="2">Cytoplasm</location>
    </subcellularLocation>
    <subcellularLocation>
        <location evidence="1">Nucleus</location>
    </subcellularLocation>
</comment>
<dbReference type="InterPro" id="IPR036236">
    <property type="entry name" value="Znf_C2H2_sf"/>
</dbReference>
<evidence type="ECO:0000313" key="16">
    <source>
        <dbReference type="Proteomes" id="UP000271098"/>
    </source>
</evidence>
<keyword evidence="12" id="KW-0539">Nucleus</keyword>
<dbReference type="InterPro" id="IPR013087">
    <property type="entry name" value="Znf_C2H2_type"/>
</dbReference>
<sequence>MQCTQPQQSSVRVRPTLSVAAGVATAQGTAAAAAPLIGTPVPAHQHKYHWHDLSDTGPTEPTAQQQRYTKYISVRLRWCEFQPKPEPVDDYYQAPPTTFAQSGPAFSSGDTILVATDAGHRTAQNHPVPSTFRHIGKCANTPKVRKYPSRLLKAPSHERPYKCPIENCDRRFSRSDELTRHIRIHTGQKPFQSGRHMVGAMLFFKKSQCLCLELSQCVMKVYKNSMHLHHRKGWLQCRICMRAFSRSDHLTTHVRTHTGEKPFSCDVCGRKFARSDERKRHTKVHSKQKVNFGCMVVLLVPV</sequence>
<evidence type="ECO:0000256" key="2">
    <source>
        <dbReference type="ARBA" id="ARBA00004496"/>
    </source>
</evidence>
<evidence type="ECO:0000256" key="6">
    <source>
        <dbReference type="ARBA" id="ARBA00022737"/>
    </source>
</evidence>
<evidence type="ECO:0000256" key="5">
    <source>
        <dbReference type="ARBA" id="ARBA00022723"/>
    </source>
</evidence>
<evidence type="ECO:0000256" key="13">
    <source>
        <dbReference type="PROSITE-ProRule" id="PRU00042"/>
    </source>
</evidence>
<keyword evidence="7 13" id="KW-0863">Zinc-finger</keyword>
<dbReference type="Gene3D" id="3.30.160.60">
    <property type="entry name" value="Classic Zinc Finger"/>
    <property type="match status" value="3"/>
</dbReference>
<dbReference type="EMBL" id="UYRT01085663">
    <property type="protein sequence ID" value="VDN30413.1"/>
    <property type="molecule type" value="Genomic_DNA"/>
</dbReference>
<evidence type="ECO:0000256" key="10">
    <source>
        <dbReference type="ARBA" id="ARBA00023125"/>
    </source>
</evidence>
<feature type="domain" description="C2H2-type" evidence="14">
    <location>
        <begin position="161"/>
        <end position="190"/>
    </location>
</feature>
<dbReference type="SMART" id="SM00355">
    <property type="entry name" value="ZnF_C2H2"/>
    <property type="match status" value="3"/>
</dbReference>
<evidence type="ECO:0000256" key="3">
    <source>
        <dbReference type="ARBA" id="ARBA00005682"/>
    </source>
</evidence>
<dbReference type="WBParaSite" id="GPUH_0001779001-mRNA-1">
    <property type="protein sequence ID" value="GPUH_0001779001-mRNA-1"/>
    <property type="gene ID" value="GPUH_0001779001"/>
</dbReference>
<organism evidence="17">
    <name type="scientific">Gongylonema pulchrum</name>
    <dbReference type="NCBI Taxonomy" id="637853"/>
    <lineage>
        <taxon>Eukaryota</taxon>
        <taxon>Metazoa</taxon>
        <taxon>Ecdysozoa</taxon>
        <taxon>Nematoda</taxon>
        <taxon>Chromadorea</taxon>
        <taxon>Rhabditida</taxon>
        <taxon>Spirurina</taxon>
        <taxon>Spiruromorpha</taxon>
        <taxon>Spiruroidea</taxon>
        <taxon>Gongylonematidae</taxon>
        <taxon>Gongylonema</taxon>
    </lineage>
</organism>
<evidence type="ECO:0000256" key="7">
    <source>
        <dbReference type="ARBA" id="ARBA00022771"/>
    </source>
</evidence>
<evidence type="ECO:0000256" key="8">
    <source>
        <dbReference type="ARBA" id="ARBA00022833"/>
    </source>
</evidence>
<accession>A0A183E9X6</accession>
<keyword evidence="4" id="KW-0963">Cytoplasm</keyword>
<reference evidence="15 16" key="2">
    <citation type="submission" date="2018-11" db="EMBL/GenBank/DDBJ databases">
        <authorList>
            <consortium name="Pathogen Informatics"/>
        </authorList>
    </citation>
    <scope>NUCLEOTIDE SEQUENCE [LARGE SCALE GENOMIC DNA]</scope>
</reference>